<dbReference type="InterPro" id="IPR024087">
    <property type="entry name" value="Creatininase-like_sf"/>
</dbReference>
<comment type="cofactor">
    <cofactor evidence="1">
        <name>Zn(2+)</name>
        <dbReference type="ChEBI" id="CHEBI:29105"/>
    </cofactor>
</comment>
<evidence type="ECO:0000256" key="4">
    <source>
        <dbReference type="ARBA" id="ARBA00022833"/>
    </source>
</evidence>
<protein>
    <submittedName>
        <fullName evidence="6">Creatinine amidohydrolase</fullName>
    </submittedName>
</protein>
<evidence type="ECO:0000256" key="5">
    <source>
        <dbReference type="ARBA" id="ARBA00024029"/>
    </source>
</evidence>
<dbReference type="PANTHER" id="PTHR35005:SF1">
    <property type="entry name" value="2-AMINO-5-FORMYLAMINO-6-RIBOSYLAMINOPYRIMIDIN-4(3H)-ONE 5'-MONOPHOSPHATE DEFORMYLASE"/>
    <property type="match status" value="1"/>
</dbReference>
<evidence type="ECO:0000256" key="3">
    <source>
        <dbReference type="ARBA" id="ARBA00022801"/>
    </source>
</evidence>
<gene>
    <name evidence="6" type="ORF">LX15_004411</name>
</gene>
<dbReference type="RefSeq" id="WP_253671538.1">
    <property type="nucleotide sequence ID" value="NZ_JAMTCP010000030.1"/>
</dbReference>
<dbReference type="Pfam" id="PF02633">
    <property type="entry name" value="Creatininase"/>
    <property type="match status" value="1"/>
</dbReference>
<keyword evidence="2" id="KW-0479">Metal-binding</keyword>
<dbReference type="PANTHER" id="PTHR35005">
    <property type="entry name" value="3-DEHYDRO-SCYLLO-INOSOSE HYDROLASE"/>
    <property type="match status" value="1"/>
</dbReference>
<evidence type="ECO:0000256" key="2">
    <source>
        <dbReference type="ARBA" id="ARBA00022723"/>
    </source>
</evidence>
<dbReference type="InterPro" id="IPR003785">
    <property type="entry name" value="Creatininase/forma_Hydrolase"/>
</dbReference>
<keyword evidence="7" id="KW-1185">Reference proteome</keyword>
<keyword evidence="3" id="KW-0378">Hydrolase</keyword>
<comment type="caution">
    <text evidence="6">The sequence shown here is derived from an EMBL/GenBank/DDBJ whole genome shotgun (WGS) entry which is preliminary data.</text>
</comment>
<dbReference type="SUPFAM" id="SSF102215">
    <property type="entry name" value="Creatininase"/>
    <property type="match status" value="1"/>
</dbReference>
<sequence>MFFADLTSPQVAELLAGDRAPVLLLPVGVTEPHGPHAPLSTDSLISQGMCARAARRLADDDEVRVLVLPPVPYGVTRYGAAFPGAVSVSEETLHALVVEICFSLLDQGFRHIVVVNNHFEAEHVATLHRAVDTVLRERDALVGYLDLTRRRRAARLTEEFRTGSCHAGRYETSLVLADRPDLVDQERMRALPEVVVDLPRAMAEGRRDFHAMGMAEAYCGAPALASAEEGEDTFEVLTDMLVEVIRDLVRGTGGRDVPRPARGRD</sequence>
<name>A0ABT1HYT7_STRSD</name>
<keyword evidence="4" id="KW-0862">Zinc</keyword>
<evidence type="ECO:0000313" key="7">
    <source>
        <dbReference type="Proteomes" id="UP001205311"/>
    </source>
</evidence>
<accession>A0ABT1HYT7</accession>
<organism evidence="6 7">
    <name type="scientific">Streptoalloteichus tenebrarius (strain ATCC 17920 / DSM 40477 / JCM 4838 / CBS 697.72 / NBRC 16177 / NCIMB 11028 / NRRL B-12390 / A12253. 1 / ISP 5477)</name>
    <name type="common">Streptomyces tenebrarius</name>
    <dbReference type="NCBI Taxonomy" id="1933"/>
    <lineage>
        <taxon>Bacteria</taxon>
        <taxon>Bacillati</taxon>
        <taxon>Actinomycetota</taxon>
        <taxon>Actinomycetes</taxon>
        <taxon>Pseudonocardiales</taxon>
        <taxon>Pseudonocardiaceae</taxon>
        <taxon>Streptoalloteichus</taxon>
    </lineage>
</organism>
<evidence type="ECO:0000313" key="6">
    <source>
        <dbReference type="EMBL" id="MCP2260691.1"/>
    </source>
</evidence>
<comment type="similarity">
    <text evidence="5">Belongs to the creatininase superfamily.</text>
</comment>
<reference evidence="6 7" key="1">
    <citation type="submission" date="2022-06" db="EMBL/GenBank/DDBJ databases">
        <title>Genomic Encyclopedia of Archaeal and Bacterial Type Strains, Phase II (KMG-II): from individual species to whole genera.</title>
        <authorList>
            <person name="Goeker M."/>
        </authorList>
    </citation>
    <scope>NUCLEOTIDE SEQUENCE [LARGE SCALE GENOMIC DNA]</scope>
    <source>
        <strain evidence="6 7">DSM 40477</strain>
    </source>
</reference>
<evidence type="ECO:0000256" key="1">
    <source>
        <dbReference type="ARBA" id="ARBA00001947"/>
    </source>
</evidence>
<proteinExistence type="inferred from homology"/>
<dbReference type="Gene3D" id="3.40.50.10310">
    <property type="entry name" value="Creatininase"/>
    <property type="match status" value="1"/>
</dbReference>
<dbReference type="EMBL" id="JAMTCP010000030">
    <property type="protein sequence ID" value="MCP2260691.1"/>
    <property type="molecule type" value="Genomic_DNA"/>
</dbReference>
<dbReference type="Proteomes" id="UP001205311">
    <property type="component" value="Unassembled WGS sequence"/>
</dbReference>